<dbReference type="AlphaFoldDB" id="A0A2C6KRU4"/>
<dbReference type="GO" id="GO:0006298">
    <property type="term" value="P:mismatch repair"/>
    <property type="evidence" value="ECO:0007669"/>
    <property type="project" value="InterPro"/>
</dbReference>
<gene>
    <name evidence="2" type="ORF">CSUI_007027</name>
</gene>
<accession>A0A2C6KRU4</accession>
<organism evidence="2 3">
    <name type="scientific">Cystoisospora suis</name>
    <dbReference type="NCBI Taxonomy" id="483139"/>
    <lineage>
        <taxon>Eukaryota</taxon>
        <taxon>Sar</taxon>
        <taxon>Alveolata</taxon>
        <taxon>Apicomplexa</taxon>
        <taxon>Conoidasida</taxon>
        <taxon>Coccidia</taxon>
        <taxon>Eucoccidiorida</taxon>
        <taxon>Eimeriorina</taxon>
        <taxon>Sarcocystidae</taxon>
        <taxon>Cystoisospora</taxon>
    </lineage>
</organism>
<feature type="compositionally biased region" description="Low complexity" evidence="1">
    <location>
        <begin position="53"/>
        <end position="80"/>
    </location>
</feature>
<reference evidence="2 3" key="1">
    <citation type="journal article" date="2017" name="Int. J. Parasitol.">
        <title>The genome of the protozoan parasite Cystoisospora suis and a reverse vaccinology approach to identify vaccine candidates.</title>
        <authorList>
            <person name="Palmieri N."/>
            <person name="Shrestha A."/>
            <person name="Ruttkowski B."/>
            <person name="Beck T."/>
            <person name="Vogl C."/>
            <person name="Tomley F."/>
            <person name="Blake D.P."/>
            <person name="Joachim A."/>
        </authorList>
    </citation>
    <scope>NUCLEOTIDE SEQUENCE [LARGE SCALE GENOMIC DNA]</scope>
    <source>
        <strain evidence="2 3">Wien I</strain>
    </source>
</reference>
<comment type="caution">
    <text evidence="2">The sequence shown here is derived from an EMBL/GenBank/DDBJ whole genome shotgun (WGS) entry which is preliminary data.</text>
</comment>
<feature type="compositionally biased region" description="Low complexity" evidence="1">
    <location>
        <begin position="1"/>
        <end position="20"/>
    </location>
</feature>
<dbReference type="GO" id="GO:0005524">
    <property type="term" value="F:ATP binding"/>
    <property type="evidence" value="ECO:0007669"/>
    <property type="project" value="InterPro"/>
</dbReference>
<evidence type="ECO:0000313" key="2">
    <source>
        <dbReference type="EMBL" id="PHJ19145.1"/>
    </source>
</evidence>
<dbReference type="VEuPathDB" id="ToxoDB:CSUI_007027"/>
<evidence type="ECO:0000256" key="1">
    <source>
        <dbReference type="SAM" id="MobiDB-lite"/>
    </source>
</evidence>
<feature type="region of interest" description="Disordered" evidence="1">
    <location>
        <begin position="1"/>
        <end position="38"/>
    </location>
</feature>
<feature type="non-terminal residue" evidence="2">
    <location>
        <position position="231"/>
    </location>
</feature>
<dbReference type="GeneID" id="94430388"/>
<dbReference type="RefSeq" id="XP_067920847.1">
    <property type="nucleotide sequence ID" value="XM_068067177.1"/>
</dbReference>
<dbReference type="Gene3D" id="3.30.420.110">
    <property type="entry name" value="MutS, connector domain"/>
    <property type="match status" value="1"/>
</dbReference>
<feature type="region of interest" description="Disordered" evidence="1">
    <location>
        <begin position="53"/>
        <end position="82"/>
    </location>
</feature>
<keyword evidence="3" id="KW-1185">Reference proteome</keyword>
<dbReference type="Proteomes" id="UP000221165">
    <property type="component" value="Unassembled WGS sequence"/>
</dbReference>
<dbReference type="InterPro" id="IPR036678">
    <property type="entry name" value="MutS_con_dom_sf"/>
</dbReference>
<dbReference type="GO" id="GO:0030983">
    <property type="term" value="F:mismatched DNA binding"/>
    <property type="evidence" value="ECO:0007669"/>
    <property type="project" value="InterPro"/>
</dbReference>
<evidence type="ECO:0000313" key="3">
    <source>
        <dbReference type="Proteomes" id="UP000221165"/>
    </source>
</evidence>
<dbReference type="EMBL" id="MIGC01003616">
    <property type="protein sequence ID" value="PHJ19145.1"/>
    <property type="molecule type" value="Genomic_DNA"/>
</dbReference>
<proteinExistence type="predicted"/>
<sequence>MFSSLGGSCSSSSHDSPSSSAREGDVSSSSLEEDSGIGEGEEVLCAVEFSKTSSASLGGRSTSCSSSSSSSSSGSSSSSSLPGGRLVNAAGVNVVGVCIFDRRTFKLQFCEFSINNDLSILEGLLLQVRPACVISSEGGTHSAQGEKSSSSSLNASSSSLSSWDKKLENLVDTCQAEFIKVRKSACSTSNLHQDLGSLLQSEDTVKNHLCKELQLKTASAACASLISYARV</sequence>
<protein>
    <submittedName>
        <fullName evidence="2">Domain v domain-containing protein</fullName>
    </submittedName>
</protein>
<name>A0A2C6KRU4_9APIC</name>